<evidence type="ECO:0000256" key="5">
    <source>
        <dbReference type="SAM" id="Phobius"/>
    </source>
</evidence>
<keyword evidence="4 5" id="KW-0472">Membrane</keyword>
<accession>Q1MQF2</accession>
<sequence>MRNPVFLDSILVGLWNITSFFIPTPLLTMATILGGTAALCALFCIGMILTAQLSSSEGFVAGWFIQHLPVHILKLAIQPLITYCCFTLLGLNSKLVGVIVLIVAMPKGIIAYIIAEKYYVYT</sequence>
<dbReference type="KEGG" id="lip:LI0721"/>
<name>Q1MQF2_LAWIP</name>
<feature type="transmembrane region" description="Helical" evidence="5">
    <location>
        <begin position="95"/>
        <end position="115"/>
    </location>
</feature>
<organism evidence="6 7">
    <name type="scientific">Lawsonia intracellularis (strain PHE/MN1-00)</name>
    <dbReference type="NCBI Taxonomy" id="363253"/>
    <lineage>
        <taxon>Bacteria</taxon>
        <taxon>Pseudomonadati</taxon>
        <taxon>Thermodesulfobacteriota</taxon>
        <taxon>Desulfovibrionia</taxon>
        <taxon>Desulfovibrionales</taxon>
        <taxon>Desulfovibrionaceae</taxon>
        <taxon>Lawsonia</taxon>
    </lineage>
</organism>
<keyword evidence="2 5" id="KW-0812">Transmembrane</keyword>
<feature type="transmembrane region" description="Helical" evidence="5">
    <location>
        <begin position="5"/>
        <end position="23"/>
    </location>
</feature>
<dbReference type="Proteomes" id="UP000002430">
    <property type="component" value="Chromosome"/>
</dbReference>
<feature type="transmembrane region" description="Helical" evidence="5">
    <location>
        <begin position="72"/>
        <end position="89"/>
    </location>
</feature>
<evidence type="ECO:0000256" key="2">
    <source>
        <dbReference type="ARBA" id="ARBA00022692"/>
    </source>
</evidence>
<dbReference type="RefSeq" id="WP_011526804.1">
    <property type="nucleotide sequence ID" value="NC_008011.1"/>
</dbReference>
<dbReference type="Pfam" id="PF03547">
    <property type="entry name" value="Mem_trans"/>
    <property type="match status" value="1"/>
</dbReference>
<comment type="subcellular location">
    <subcellularLocation>
        <location evidence="1">Membrane</location>
        <topology evidence="1">Multi-pass membrane protein</topology>
    </subcellularLocation>
</comment>
<evidence type="ECO:0000313" key="6">
    <source>
        <dbReference type="EMBL" id="CAJ54775.1"/>
    </source>
</evidence>
<evidence type="ECO:0000313" key="7">
    <source>
        <dbReference type="Proteomes" id="UP000002430"/>
    </source>
</evidence>
<dbReference type="OrthoDB" id="5449814at2"/>
<dbReference type="InterPro" id="IPR004776">
    <property type="entry name" value="Mem_transp_PIN-like"/>
</dbReference>
<evidence type="ECO:0000256" key="1">
    <source>
        <dbReference type="ARBA" id="ARBA00004141"/>
    </source>
</evidence>
<dbReference type="EMBL" id="AM180252">
    <property type="protein sequence ID" value="CAJ54775.1"/>
    <property type="molecule type" value="Genomic_DNA"/>
</dbReference>
<dbReference type="HOGENOM" id="CLU_2023800_0_0_7"/>
<gene>
    <name evidence="6" type="ordered locus">LI0721</name>
</gene>
<evidence type="ECO:0000256" key="4">
    <source>
        <dbReference type="ARBA" id="ARBA00023136"/>
    </source>
</evidence>
<dbReference type="GO" id="GO:0055085">
    <property type="term" value="P:transmembrane transport"/>
    <property type="evidence" value="ECO:0007669"/>
    <property type="project" value="InterPro"/>
</dbReference>
<dbReference type="GO" id="GO:0016020">
    <property type="term" value="C:membrane"/>
    <property type="evidence" value="ECO:0007669"/>
    <property type="project" value="UniProtKB-SubCell"/>
</dbReference>
<reference evidence="6 7" key="1">
    <citation type="submission" date="2005-11" db="EMBL/GenBank/DDBJ databases">
        <title>The complete genome sequence of Lawsonia intracellularis: the causative agent of proliferative enteropathy.</title>
        <authorList>
            <person name="Kaur K."/>
            <person name="Zhang Q."/>
            <person name="Beckler D."/>
            <person name="Munir S."/>
            <person name="Li L."/>
            <person name="Kinsley K."/>
            <person name="Herron L."/>
            <person name="Peterson A."/>
            <person name="May B."/>
            <person name="Singh S."/>
            <person name="Gebhart C."/>
            <person name="Kapur V."/>
        </authorList>
    </citation>
    <scope>NUCLEOTIDE SEQUENCE [LARGE SCALE GENOMIC DNA]</scope>
    <source>
        <strain evidence="6 7">PHE/MN1-00</strain>
    </source>
</reference>
<proteinExistence type="predicted"/>
<keyword evidence="7" id="KW-1185">Reference proteome</keyword>
<protein>
    <submittedName>
        <fullName evidence="6">Transporter, putative</fullName>
    </submittedName>
</protein>
<keyword evidence="3 5" id="KW-1133">Transmembrane helix</keyword>
<dbReference type="AlphaFoldDB" id="Q1MQF2"/>
<feature type="transmembrane region" description="Helical" evidence="5">
    <location>
        <begin position="29"/>
        <end position="51"/>
    </location>
</feature>
<evidence type="ECO:0000256" key="3">
    <source>
        <dbReference type="ARBA" id="ARBA00022989"/>
    </source>
</evidence>
<dbReference type="eggNOG" id="COG0679">
    <property type="taxonomic scope" value="Bacteria"/>
</dbReference>